<dbReference type="AlphaFoldDB" id="A0AAW2ZI89"/>
<gene>
    <name evidence="2" type="ORF">AKO1_015567</name>
</gene>
<accession>A0AAW2ZI89</accession>
<reference evidence="2 3" key="1">
    <citation type="submission" date="2024-03" db="EMBL/GenBank/DDBJ databases">
        <title>The Acrasis kona genome and developmental transcriptomes reveal deep origins of eukaryotic multicellular pathways.</title>
        <authorList>
            <person name="Sheikh S."/>
            <person name="Fu C.-J."/>
            <person name="Brown M.W."/>
            <person name="Baldauf S.L."/>
        </authorList>
    </citation>
    <scope>NUCLEOTIDE SEQUENCE [LARGE SCALE GENOMIC DNA]</scope>
    <source>
        <strain evidence="2 3">ATCC MYA-3509</strain>
    </source>
</reference>
<evidence type="ECO:0000256" key="1">
    <source>
        <dbReference type="SAM" id="Phobius"/>
    </source>
</evidence>
<organism evidence="2 3">
    <name type="scientific">Acrasis kona</name>
    <dbReference type="NCBI Taxonomy" id="1008807"/>
    <lineage>
        <taxon>Eukaryota</taxon>
        <taxon>Discoba</taxon>
        <taxon>Heterolobosea</taxon>
        <taxon>Tetramitia</taxon>
        <taxon>Eutetramitia</taxon>
        <taxon>Acrasidae</taxon>
        <taxon>Acrasis</taxon>
    </lineage>
</organism>
<feature type="transmembrane region" description="Helical" evidence="1">
    <location>
        <begin position="52"/>
        <end position="70"/>
    </location>
</feature>
<comment type="caution">
    <text evidence="2">The sequence shown here is derived from an EMBL/GenBank/DDBJ whole genome shotgun (WGS) entry which is preliminary data.</text>
</comment>
<sequence length="115" mass="12994">MSVVNTQPAAEKVEEKKSAAEYILDEMPFLNDTAVGFVLTPGSSVHPKTITILYLVFIGLIGIMIFMCTLPNVNKWYIGIMLVIVIGLFLSLQMVLPTLRHINQEEDEKRKKKKE</sequence>
<name>A0AAW2ZI89_9EUKA</name>
<keyword evidence="3" id="KW-1185">Reference proteome</keyword>
<proteinExistence type="predicted"/>
<dbReference type="EMBL" id="JAOPGA020001436">
    <property type="protein sequence ID" value="KAL0488399.1"/>
    <property type="molecule type" value="Genomic_DNA"/>
</dbReference>
<dbReference type="Proteomes" id="UP001431209">
    <property type="component" value="Unassembled WGS sequence"/>
</dbReference>
<evidence type="ECO:0000313" key="2">
    <source>
        <dbReference type="EMBL" id="KAL0488399.1"/>
    </source>
</evidence>
<keyword evidence="1" id="KW-0472">Membrane</keyword>
<evidence type="ECO:0000313" key="3">
    <source>
        <dbReference type="Proteomes" id="UP001431209"/>
    </source>
</evidence>
<keyword evidence="1" id="KW-0812">Transmembrane</keyword>
<protein>
    <submittedName>
        <fullName evidence="2">PTS system mannose-specific EIIBCA component</fullName>
    </submittedName>
</protein>
<feature type="transmembrane region" description="Helical" evidence="1">
    <location>
        <begin position="76"/>
        <end position="96"/>
    </location>
</feature>
<keyword evidence="1" id="KW-1133">Transmembrane helix</keyword>